<dbReference type="PANTHER" id="PTHR19308:SF8">
    <property type="entry name" value="STAR-RELATED LIPID TRANSFER PROTEIN 7, MITOCHONDRIAL"/>
    <property type="match status" value="1"/>
</dbReference>
<keyword evidence="7" id="KW-0446">Lipid-binding</keyword>
<evidence type="ECO:0000313" key="15">
    <source>
        <dbReference type="Proteomes" id="UP001174909"/>
    </source>
</evidence>
<comment type="subcellular location">
    <subcellularLocation>
        <location evidence="1">Cytoplasm</location>
    </subcellularLocation>
</comment>
<dbReference type="Gene3D" id="3.30.530.20">
    <property type="match status" value="1"/>
</dbReference>
<evidence type="ECO:0000256" key="2">
    <source>
        <dbReference type="ARBA" id="ARBA00022448"/>
    </source>
</evidence>
<accession>A0AA35W6R3</accession>
<feature type="domain" description="START" evidence="13">
    <location>
        <begin position="437"/>
        <end position="624"/>
    </location>
</feature>
<keyword evidence="2" id="KW-0813">Transport</keyword>
<dbReference type="GO" id="GO:0005829">
    <property type="term" value="C:cytosol"/>
    <property type="evidence" value="ECO:0007669"/>
    <property type="project" value="UniProtKB-ARBA"/>
</dbReference>
<dbReference type="FunFam" id="3.30.530.20:FF:000017">
    <property type="entry name" value="Phosphatidylcholine transfer protein, putative"/>
    <property type="match status" value="1"/>
</dbReference>
<evidence type="ECO:0000259" key="13">
    <source>
        <dbReference type="PROSITE" id="PS50848"/>
    </source>
</evidence>
<evidence type="ECO:0000256" key="6">
    <source>
        <dbReference type="ARBA" id="ARBA00023055"/>
    </source>
</evidence>
<dbReference type="Pfam" id="PF01852">
    <property type="entry name" value="START"/>
    <property type="match status" value="1"/>
</dbReference>
<evidence type="ECO:0000256" key="10">
    <source>
        <dbReference type="ARBA" id="ARBA00077188"/>
    </source>
</evidence>
<keyword evidence="3" id="KW-0963">Cytoplasm</keyword>
<dbReference type="SMART" id="SM00234">
    <property type="entry name" value="START"/>
    <property type="match status" value="1"/>
</dbReference>
<evidence type="ECO:0000256" key="12">
    <source>
        <dbReference type="SAM" id="MobiDB-lite"/>
    </source>
</evidence>
<reference evidence="14" key="1">
    <citation type="submission" date="2023-03" db="EMBL/GenBank/DDBJ databases">
        <authorList>
            <person name="Steffen K."/>
            <person name="Cardenas P."/>
        </authorList>
    </citation>
    <scope>NUCLEOTIDE SEQUENCE</scope>
</reference>
<feature type="region of interest" description="Disordered" evidence="12">
    <location>
        <begin position="379"/>
        <end position="428"/>
    </location>
</feature>
<dbReference type="Proteomes" id="UP001174909">
    <property type="component" value="Unassembled WGS sequence"/>
</dbReference>
<feature type="compositionally biased region" description="Polar residues" evidence="12">
    <location>
        <begin position="397"/>
        <end position="416"/>
    </location>
</feature>
<keyword evidence="5" id="KW-0007">Acetylation</keyword>
<keyword evidence="6" id="KW-0445">Lipid transport</keyword>
<comment type="subunit">
    <text evidence="8">Interacts with ACOT13/THEM2.</text>
</comment>
<name>A0AA35W6R3_GEOBA</name>
<dbReference type="PANTHER" id="PTHR19308">
    <property type="entry name" value="PHOSPHATIDYLCHOLINE TRANSFER PROTEIN"/>
    <property type="match status" value="1"/>
</dbReference>
<evidence type="ECO:0000256" key="8">
    <source>
        <dbReference type="ARBA" id="ARBA00063535"/>
    </source>
</evidence>
<organism evidence="14 15">
    <name type="scientific">Geodia barretti</name>
    <name type="common">Barrett's horny sponge</name>
    <dbReference type="NCBI Taxonomy" id="519541"/>
    <lineage>
        <taxon>Eukaryota</taxon>
        <taxon>Metazoa</taxon>
        <taxon>Porifera</taxon>
        <taxon>Demospongiae</taxon>
        <taxon>Heteroscleromorpha</taxon>
        <taxon>Tetractinellida</taxon>
        <taxon>Astrophorina</taxon>
        <taxon>Geodiidae</taxon>
        <taxon>Geodia</taxon>
    </lineage>
</organism>
<proteinExistence type="predicted"/>
<gene>
    <name evidence="14" type="ORF">GBAR_LOCUS3427</name>
</gene>
<evidence type="ECO:0000256" key="1">
    <source>
        <dbReference type="ARBA" id="ARBA00004496"/>
    </source>
</evidence>
<dbReference type="SUPFAM" id="SSF55961">
    <property type="entry name" value="Bet v1-like"/>
    <property type="match status" value="1"/>
</dbReference>
<keyword evidence="4" id="KW-0597">Phosphoprotein</keyword>
<evidence type="ECO:0000313" key="14">
    <source>
        <dbReference type="EMBL" id="CAI8002605.1"/>
    </source>
</evidence>
<evidence type="ECO:0000256" key="4">
    <source>
        <dbReference type="ARBA" id="ARBA00022553"/>
    </source>
</evidence>
<dbReference type="InterPro" id="IPR023393">
    <property type="entry name" value="START-like_dom_sf"/>
</dbReference>
<dbReference type="GO" id="GO:0006869">
    <property type="term" value="P:lipid transport"/>
    <property type="evidence" value="ECO:0007669"/>
    <property type="project" value="UniProtKB-KW"/>
</dbReference>
<evidence type="ECO:0000256" key="5">
    <source>
        <dbReference type="ARBA" id="ARBA00022990"/>
    </source>
</evidence>
<protein>
    <recommendedName>
        <fullName evidence="9">Phosphatidylcholine transfer protein</fullName>
    </recommendedName>
    <alternativeName>
        <fullName evidence="11">START domain-containing protein 2</fullName>
    </alternativeName>
    <alternativeName>
        <fullName evidence="10">StAR-related lipid transfer protein 2</fullName>
    </alternativeName>
</protein>
<dbReference type="InterPro" id="IPR002913">
    <property type="entry name" value="START_lipid-bd_dom"/>
</dbReference>
<dbReference type="PROSITE" id="PS50848">
    <property type="entry name" value="START"/>
    <property type="match status" value="1"/>
</dbReference>
<evidence type="ECO:0000256" key="9">
    <source>
        <dbReference type="ARBA" id="ARBA00069061"/>
    </source>
</evidence>
<evidence type="ECO:0000256" key="11">
    <source>
        <dbReference type="ARBA" id="ARBA00079049"/>
    </source>
</evidence>
<keyword evidence="15" id="KW-1185">Reference proteome</keyword>
<comment type="caution">
    <text evidence="14">The sequence shown here is derived from an EMBL/GenBank/DDBJ whole genome shotgun (WGS) entry which is preliminary data.</text>
</comment>
<dbReference type="EMBL" id="CASHTH010000486">
    <property type="protein sequence ID" value="CAI8002605.1"/>
    <property type="molecule type" value="Genomic_DNA"/>
</dbReference>
<dbReference type="InterPro" id="IPR051213">
    <property type="entry name" value="START_lipid_transfer"/>
</dbReference>
<dbReference type="AlphaFoldDB" id="A0AA35W6R3"/>
<evidence type="ECO:0000256" key="3">
    <source>
        <dbReference type="ARBA" id="ARBA00022490"/>
    </source>
</evidence>
<dbReference type="GO" id="GO:0008289">
    <property type="term" value="F:lipid binding"/>
    <property type="evidence" value="ECO:0007669"/>
    <property type="project" value="UniProtKB-KW"/>
</dbReference>
<sequence>MSLPSWFWRLTARSLRTEVQPVSRRCALFRNNRPVFVKALNPPRSVVTTTGSRTSGLWQLLRGLAAGLKKGNHPSGRLLFSGAIAFLWERERIPTDDAISCLKEYDNRVKSQLHMMLEESPVVSSTTAPCTSWQEMAPSTENTSRIKHQLNLLLQQHSEKHLSQLPLVGLQRMGRLSSASAMAGEAVHRVTLGAVGRLSEAMTKPLRSWDKVEREEFKEFCDSQEYELTDTAPVSEDAVSEEAVKAVTDAMCECYVEHSKRHMAELPLVGLQNPGSVYNFSRSVADLSRKLFVRDSNVHSAALFLAHLGISLWDMPSFSVFPPSLLGLQVDSASLVTEGFSNLSVRDALDSALKQAKELLSLCTSARVVLDTFDSMSNRKEDLESSSNGRAGADKGMSTSQESVLTHQADQVQSSRPFPECPNENRNQHTDTDIYLQQSGWERFAEAESCTVYRKPHQSGLFMYKVIGRFTDISVKEFLDVQVDHACRKEWDSYVQKLETVEVDPETGTEVVHWVMKFPFPMSSREYLYVRRMWINKNVAVLINRSVNHPAMPVSRKSVRVQDYVSHTVMHPHTTSDEDGFEYEVTYFDNPQTNLPSSCVNWVATAAMPEFLTKVHTAACQRKRKHSGLSALQIM</sequence>
<evidence type="ECO:0000256" key="7">
    <source>
        <dbReference type="ARBA" id="ARBA00023121"/>
    </source>
</evidence>